<evidence type="ECO:0000256" key="2">
    <source>
        <dbReference type="ARBA" id="ARBA00023015"/>
    </source>
</evidence>
<accession>A0ABN2JI69</accession>
<dbReference type="SUPFAM" id="SSF46689">
    <property type="entry name" value="Homeodomain-like"/>
    <property type="match status" value="1"/>
</dbReference>
<dbReference type="InterPro" id="IPR039538">
    <property type="entry name" value="BetI_C"/>
</dbReference>
<dbReference type="EMBL" id="BAAAPM010000004">
    <property type="protein sequence ID" value="GAA1728020.1"/>
    <property type="molecule type" value="Genomic_DNA"/>
</dbReference>
<comment type="caution">
    <text evidence="7">The sequence shown here is derived from an EMBL/GenBank/DDBJ whole genome shotgun (WGS) entry which is preliminary data.</text>
</comment>
<feature type="domain" description="HTH tetR-type" evidence="6">
    <location>
        <begin position="10"/>
        <end position="70"/>
    </location>
</feature>
<evidence type="ECO:0000256" key="1">
    <source>
        <dbReference type="ARBA" id="ARBA00022491"/>
    </source>
</evidence>
<dbReference type="Pfam" id="PF00440">
    <property type="entry name" value="TetR_N"/>
    <property type="match status" value="1"/>
</dbReference>
<proteinExistence type="predicted"/>
<evidence type="ECO:0000256" key="3">
    <source>
        <dbReference type="ARBA" id="ARBA00023125"/>
    </source>
</evidence>
<evidence type="ECO:0000313" key="8">
    <source>
        <dbReference type="Proteomes" id="UP001501138"/>
    </source>
</evidence>
<keyword evidence="1" id="KW-0678">Repressor</keyword>
<dbReference type="InterPro" id="IPR050109">
    <property type="entry name" value="HTH-type_TetR-like_transc_reg"/>
</dbReference>
<dbReference type="Proteomes" id="UP001501138">
    <property type="component" value="Unassembled WGS sequence"/>
</dbReference>
<sequence>MPRVTEEHREARRAQIRAAALRAFTAKGYQRASISDVVAESGLSAGAIYGHYDGKQALFAAVAEEVLSRRGSEIEDASRDGSPPSPLEVLTLLTGGMTRDLEDGRVLVQLWAEATVDPVIHDVVQEVVGQLRGVLLDALRAWFGTRPDLAPDGPDAAAQLLIPAMLGLGQGFLMQRALLDDFDPDQYLAAAATVLPA</sequence>
<dbReference type="PRINTS" id="PR00455">
    <property type="entry name" value="HTHTETR"/>
</dbReference>
<dbReference type="RefSeq" id="WP_344248739.1">
    <property type="nucleotide sequence ID" value="NZ_BAAAPM010000004.1"/>
</dbReference>
<evidence type="ECO:0000259" key="6">
    <source>
        <dbReference type="PROSITE" id="PS50977"/>
    </source>
</evidence>
<gene>
    <name evidence="7" type="ORF">GCM10009809_24640</name>
</gene>
<keyword evidence="3 5" id="KW-0238">DNA-binding</keyword>
<dbReference type="PANTHER" id="PTHR30055">
    <property type="entry name" value="HTH-TYPE TRANSCRIPTIONAL REGULATOR RUTR"/>
    <property type="match status" value="1"/>
</dbReference>
<keyword evidence="4" id="KW-0804">Transcription</keyword>
<name>A0ABN2JI69_9MICO</name>
<dbReference type="PANTHER" id="PTHR30055:SF226">
    <property type="entry name" value="HTH-TYPE TRANSCRIPTIONAL REGULATOR PKSA"/>
    <property type="match status" value="1"/>
</dbReference>
<keyword evidence="2" id="KW-0805">Transcription regulation</keyword>
<reference evidence="7 8" key="1">
    <citation type="journal article" date="2019" name="Int. J. Syst. Evol. Microbiol.">
        <title>The Global Catalogue of Microorganisms (GCM) 10K type strain sequencing project: providing services to taxonomists for standard genome sequencing and annotation.</title>
        <authorList>
            <consortium name="The Broad Institute Genomics Platform"/>
            <consortium name="The Broad Institute Genome Sequencing Center for Infectious Disease"/>
            <person name="Wu L."/>
            <person name="Ma J."/>
        </authorList>
    </citation>
    <scope>NUCLEOTIDE SEQUENCE [LARGE SCALE GENOMIC DNA]</scope>
    <source>
        <strain evidence="7 8">JCM 15589</strain>
    </source>
</reference>
<keyword evidence="8" id="KW-1185">Reference proteome</keyword>
<protein>
    <recommendedName>
        <fullName evidence="6">HTH tetR-type domain-containing protein</fullName>
    </recommendedName>
</protein>
<dbReference type="InterPro" id="IPR036271">
    <property type="entry name" value="Tet_transcr_reg_TetR-rel_C_sf"/>
</dbReference>
<organism evidence="7 8">
    <name type="scientific">Isoptericola hypogeus</name>
    <dbReference type="NCBI Taxonomy" id="300179"/>
    <lineage>
        <taxon>Bacteria</taxon>
        <taxon>Bacillati</taxon>
        <taxon>Actinomycetota</taxon>
        <taxon>Actinomycetes</taxon>
        <taxon>Micrococcales</taxon>
        <taxon>Promicromonosporaceae</taxon>
        <taxon>Isoptericola</taxon>
    </lineage>
</organism>
<dbReference type="InterPro" id="IPR001647">
    <property type="entry name" value="HTH_TetR"/>
</dbReference>
<dbReference type="InterPro" id="IPR009057">
    <property type="entry name" value="Homeodomain-like_sf"/>
</dbReference>
<feature type="DNA-binding region" description="H-T-H motif" evidence="5">
    <location>
        <begin position="33"/>
        <end position="52"/>
    </location>
</feature>
<dbReference type="Gene3D" id="1.10.357.10">
    <property type="entry name" value="Tetracycline Repressor, domain 2"/>
    <property type="match status" value="1"/>
</dbReference>
<dbReference type="PROSITE" id="PS50977">
    <property type="entry name" value="HTH_TETR_2"/>
    <property type="match status" value="1"/>
</dbReference>
<evidence type="ECO:0000256" key="5">
    <source>
        <dbReference type="PROSITE-ProRule" id="PRU00335"/>
    </source>
</evidence>
<dbReference type="Pfam" id="PF13977">
    <property type="entry name" value="TetR_C_6"/>
    <property type="match status" value="1"/>
</dbReference>
<evidence type="ECO:0000256" key="4">
    <source>
        <dbReference type="ARBA" id="ARBA00023163"/>
    </source>
</evidence>
<evidence type="ECO:0000313" key="7">
    <source>
        <dbReference type="EMBL" id="GAA1728020.1"/>
    </source>
</evidence>
<dbReference type="SUPFAM" id="SSF48498">
    <property type="entry name" value="Tetracyclin repressor-like, C-terminal domain"/>
    <property type="match status" value="1"/>
</dbReference>